<dbReference type="Proteomes" id="UP001420932">
    <property type="component" value="Unassembled WGS sequence"/>
</dbReference>
<dbReference type="PANTHER" id="PTHR36396">
    <property type="entry name" value="MALTASE-GLUCOAMYLASE, INTESTINAL PROTEIN"/>
    <property type="match status" value="1"/>
</dbReference>
<keyword evidence="2" id="KW-1185">Reference proteome</keyword>
<dbReference type="EMBL" id="JBBNAF010000002">
    <property type="protein sequence ID" value="KAK9163118.1"/>
    <property type="molecule type" value="Genomic_DNA"/>
</dbReference>
<dbReference type="AlphaFoldDB" id="A0AAP0Q0S9"/>
<name>A0AAP0Q0S9_9MAGN</name>
<proteinExistence type="predicted"/>
<organism evidence="1 2">
    <name type="scientific">Stephania yunnanensis</name>
    <dbReference type="NCBI Taxonomy" id="152371"/>
    <lineage>
        <taxon>Eukaryota</taxon>
        <taxon>Viridiplantae</taxon>
        <taxon>Streptophyta</taxon>
        <taxon>Embryophyta</taxon>
        <taxon>Tracheophyta</taxon>
        <taxon>Spermatophyta</taxon>
        <taxon>Magnoliopsida</taxon>
        <taxon>Ranunculales</taxon>
        <taxon>Menispermaceae</taxon>
        <taxon>Menispermoideae</taxon>
        <taxon>Cissampelideae</taxon>
        <taxon>Stephania</taxon>
    </lineage>
</organism>
<evidence type="ECO:0000313" key="1">
    <source>
        <dbReference type="EMBL" id="KAK9163118.1"/>
    </source>
</evidence>
<reference evidence="1 2" key="1">
    <citation type="submission" date="2024-01" db="EMBL/GenBank/DDBJ databases">
        <title>Genome assemblies of Stephania.</title>
        <authorList>
            <person name="Yang L."/>
        </authorList>
    </citation>
    <scope>NUCLEOTIDE SEQUENCE [LARGE SCALE GENOMIC DNA]</scope>
    <source>
        <strain evidence="1">YNDBR</strain>
        <tissue evidence="1">Leaf</tissue>
    </source>
</reference>
<gene>
    <name evidence="1" type="ORF">Syun_004020</name>
</gene>
<comment type="caution">
    <text evidence="1">The sequence shown here is derived from an EMBL/GenBank/DDBJ whole genome shotgun (WGS) entry which is preliminary data.</text>
</comment>
<dbReference type="PANTHER" id="PTHR36396:SF1">
    <property type="entry name" value="MALTASE-GLUCOAMYLASE, INTESTINAL PROTEIN"/>
    <property type="match status" value="1"/>
</dbReference>
<protein>
    <submittedName>
        <fullName evidence="1">Uncharacterized protein</fullName>
    </submittedName>
</protein>
<evidence type="ECO:0000313" key="2">
    <source>
        <dbReference type="Proteomes" id="UP001420932"/>
    </source>
</evidence>
<accession>A0AAP0Q0S9</accession>
<sequence length="61" mass="6834">MESQKLKSQKRVYRFIEVNCKSSGNIRRFSSATKAGFALQIINRKLGDGVVPGSYIEAVKK</sequence>